<feature type="domain" description="DUF58" evidence="2">
    <location>
        <begin position="239"/>
        <end position="320"/>
    </location>
</feature>
<evidence type="ECO:0000313" key="3">
    <source>
        <dbReference type="EMBL" id="MBB2996034.1"/>
    </source>
</evidence>
<gene>
    <name evidence="3" type="ORF">E9229_002225</name>
</gene>
<accession>A0A839QMP4</accession>
<proteinExistence type="predicted"/>
<dbReference type="AlphaFoldDB" id="A0A839QMP4"/>
<keyword evidence="4" id="KW-1185">Reference proteome</keyword>
<name>A0A839QMP4_9MICC</name>
<dbReference type="PANTHER" id="PTHR34351:SF2">
    <property type="entry name" value="DUF58 DOMAIN-CONTAINING PROTEIN"/>
    <property type="match status" value="1"/>
</dbReference>
<dbReference type="PANTHER" id="PTHR34351">
    <property type="entry name" value="SLR1927 PROTEIN-RELATED"/>
    <property type="match status" value="1"/>
</dbReference>
<dbReference type="EMBL" id="JACHVS010000001">
    <property type="protein sequence ID" value="MBB2996034.1"/>
    <property type="molecule type" value="Genomic_DNA"/>
</dbReference>
<feature type="transmembrane region" description="Helical" evidence="1">
    <location>
        <begin position="80"/>
        <end position="101"/>
    </location>
</feature>
<feature type="transmembrane region" description="Helical" evidence="1">
    <location>
        <begin position="57"/>
        <end position="74"/>
    </location>
</feature>
<organism evidence="3 4">
    <name type="scientific">Paeniglutamicibacter cryotolerans</name>
    <dbReference type="NCBI Taxonomy" id="670079"/>
    <lineage>
        <taxon>Bacteria</taxon>
        <taxon>Bacillati</taxon>
        <taxon>Actinomycetota</taxon>
        <taxon>Actinomycetes</taxon>
        <taxon>Micrococcales</taxon>
        <taxon>Micrococcaceae</taxon>
        <taxon>Paeniglutamicibacter</taxon>
    </lineage>
</organism>
<dbReference type="Proteomes" id="UP000523000">
    <property type="component" value="Unassembled WGS sequence"/>
</dbReference>
<dbReference type="InterPro" id="IPR002881">
    <property type="entry name" value="DUF58"/>
</dbReference>
<evidence type="ECO:0000313" key="4">
    <source>
        <dbReference type="Proteomes" id="UP000523000"/>
    </source>
</evidence>
<sequence>MNSTPVPGPARAFPAVWWRRATARAATLRTPAVDRALAASGARIAPVLDVITPLGRLLAGISVLGWVLGLAFGWQEAKVAALMGTLLLVLAIGFILGRSIYSVTLDLNRTRVAVGDRAVGGIDVSNASARQLAPSVMELPVGRAVARFRVPRLTAGQTHQDLFTIPTARRAVLLVGPVRTVRQDPFGLLRRAVRWTGAVELFVHPVTTALDGASAGFIRDLEGVPTRDLSDSDVSFHALRDYVPGDDLRHVHWKSTARTGTMMVRQFEETRRSHIALSLSTAATDYLEPGDFELAVSVAASIGRQAIAEQRKLDVLTQTGPLRTDSGRRLLDDLTRVQAADGCAALATLSRTTADAVPNASVAFLITGPGTTAAQLRAAAMHVPLGVRALAIRCGGSLETGRSGIGELTVLSLGALDDLGLLLRKAAA</sequence>
<protein>
    <submittedName>
        <fullName evidence="3">Uncharacterized protein (DUF58 family)</fullName>
    </submittedName>
</protein>
<dbReference type="RefSeq" id="WP_246380471.1">
    <property type="nucleotide sequence ID" value="NZ_BAABGK010000042.1"/>
</dbReference>
<evidence type="ECO:0000259" key="2">
    <source>
        <dbReference type="Pfam" id="PF01882"/>
    </source>
</evidence>
<keyword evidence="1" id="KW-0812">Transmembrane</keyword>
<keyword evidence="1" id="KW-0472">Membrane</keyword>
<reference evidence="3 4" key="1">
    <citation type="submission" date="2020-08" db="EMBL/GenBank/DDBJ databases">
        <title>Sequencing the genomes of 1000 actinobacteria strains.</title>
        <authorList>
            <person name="Klenk H.-P."/>
        </authorList>
    </citation>
    <scope>NUCLEOTIDE SEQUENCE [LARGE SCALE GENOMIC DNA]</scope>
    <source>
        <strain evidence="3 4">DSM 22826</strain>
    </source>
</reference>
<comment type="caution">
    <text evidence="3">The sequence shown here is derived from an EMBL/GenBank/DDBJ whole genome shotgun (WGS) entry which is preliminary data.</text>
</comment>
<evidence type="ECO:0000256" key="1">
    <source>
        <dbReference type="SAM" id="Phobius"/>
    </source>
</evidence>
<dbReference type="Pfam" id="PF01882">
    <property type="entry name" value="DUF58"/>
    <property type="match status" value="1"/>
</dbReference>
<keyword evidence="1" id="KW-1133">Transmembrane helix</keyword>